<reference evidence="8 10" key="2">
    <citation type="submission" date="2019-09" db="EMBL/GenBank/DDBJ databases">
        <title>FDA dAtabase for Regulatory Grade micrObial Sequences (FDA-ARGOS): Supporting development and validation of Infectious Disease Dx tests.</title>
        <authorList>
            <person name="Sciortino C."/>
            <person name="Tallon L."/>
            <person name="Sadzewicz L."/>
            <person name="Vavikolanu K."/>
            <person name="Mehta A."/>
            <person name="Aluvathingal J."/>
            <person name="Nadendla S."/>
            <person name="Nandy P."/>
            <person name="Geyer C."/>
            <person name="Yan Y."/>
            <person name="Sichtig H."/>
        </authorList>
    </citation>
    <scope>NUCLEOTIDE SEQUENCE [LARGE SCALE GENOMIC DNA]</scope>
    <source>
        <strain evidence="8 10">FDAARGOS_640</strain>
    </source>
</reference>
<name>A0A1B0ZL57_9MICO</name>
<proteinExistence type="inferred from homology"/>
<evidence type="ECO:0000313" key="7">
    <source>
        <dbReference type="EMBL" id="ANP28690.1"/>
    </source>
</evidence>
<evidence type="ECO:0000256" key="6">
    <source>
        <dbReference type="SAM" id="MobiDB-lite"/>
    </source>
</evidence>
<evidence type="ECO:0000256" key="1">
    <source>
        <dbReference type="ARBA" id="ARBA00010111"/>
    </source>
</evidence>
<gene>
    <name evidence="5" type="primary">rpmH</name>
    <name evidence="7" type="ORF">DAD186_21400</name>
    <name evidence="8" type="ORF">FOB48_00880</name>
</gene>
<dbReference type="GO" id="GO:0006412">
    <property type="term" value="P:translation"/>
    <property type="evidence" value="ECO:0007669"/>
    <property type="project" value="UniProtKB-UniRule"/>
</dbReference>
<evidence type="ECO:0000256" key="4">
    <source>
        <dbReference type="ARBA" id="ARBA00035177"/>
    </source>
</evidence>
<dbReference type="PROSITE" id="PS00784">
    <property type="entry name" value="RIBOSOMAL_L34"/>
    <property type="match status" value="1"/>
</dbReference>
<dbReference type="InterPro" id="IPR000271">
    <property type="entry name" value="Ribosomal_bL34"/>
</dbReference>
<keyword evidence="3 5" id="KW-0687">Ribonucleoprotein</keyword>
<dbReference type="EMBL" id="CP044108">
    <property type="protein sequence ID" value="QEU10999.1"/>
    <property type="molecule type" value="Genomic_DNA"/>
</dbReference>
<dbReference type="GeneID" id="74909102"/>
<dbReference type="Proteomes" id="UP000323865">
    <property type="component" value="Chromosome"/>
</dbReference>
<sequence>MTKRTFQPNNRRRAKKHGFRARMSTRAGRAIINARRSKGRASLSA</sequence>
<organism evidence="7 9">
    <name type="scientific">Dermabacter vaginalis</name>
    <dbReference type="NCBI Taxonomy" id="1630135"/>
    <lineage>
        <taxon>Bacteria</taxon>
        <taxon>Bacillati</taxon>
        <taxon>Actinomycetota</taxon>
        <taxon>Actinomycetes</taxon>
        <taxon>Micrococcales</taxon>
        <taxon>Dermabacteraceae</taxon>
        <taxon>Dermabacter</taxon>
    </lineage>
</organism>
<dbReference type="STRING" id="1630135.DAD186_21400"/>
<dbReference type="Proteomes" id="UP000092596">
    <property type="component" value="Chromosome"/>
</dbReference>
<dbReference type="AlphaFoldDB" id="A0A1B0ZL57"/>
<dbReference type="EMBL" id="CP012117">
    <property type="protein sequence ID" value="ANP28690.1"/>
    <property type="molecule type" value="Genomic_DNA"/>
</dbReference>
<feature type="compositionally biased region" description="Basic residues" evidence="6">
    <location>
        <begin position="10"/>
        <end position="20"/>
    </location>
</feature>
<dbReference type="KEGG" id="dva:DAD186_21400"/>
<reference evidence="7 9" key="1">
    <citation type="submission" date="2015-06" db="EMBL/GenBank/DDBJ databases">
        <title>Investigation of pathophysiology for high-risk pregnancy and development of treatment modality based on it.</title>
        <authorList>
            <person name="Kim B.-C."/>
            <person name="Lim S."/>
        </authorList>
    </citation>
    <scope>NUCLEOTIDE SEQUENCE [LARGE SCALE GENOMIC DNA]</scope>
    <source>
        <strain evidence="7 9">AD1-86</strain>
    </source>
</reference>
<dbReference type="FunFam" id="1.10.287.3980:FF:000001">
    <property type="entry name" value="Mitochondrial ribosomal protein L34"/>
    <property type="match status" value="1"/>
</dbReference>
<keyword evidence="10" id="KW-1185">Reference proteome</keyword>
<protein>
    <recommendedName>
        <fullName evidence="4 5">Large ribosomal subunit protein bL34</fullName>
    </recommendedName>
</protein>
<accession>A0A1B0ZL57</accession>
<dbReference type="InterPro" id="IPR020939">
    <property type="entry name" value="Ribosomal_bL34_CS"/>
</dbReference>
<evidence type="ECO:0000256" key="3">
    <source>
        <dbReference type="ARBA" id="ARBA00023274"/>
    </source>
</evidence>
<dbReference type="PANTHER" id="PTHR14503:SF4">
    <property type="entry name" value="LARGE RIBOSOMAL SUBUNIT PROTEIN BL34M"/>
    <property type="match status" value="1"/>
</dbReference>
<dbReference type="Pfam" id="PF00468">
    <property type="entry name" value="Ribosomal_L34"/>
    <property type="match status" value="1"/>
</dbReference>
<evidence type="ECO:0000313" key="9">
    <source>
        <dbReference type="Proteomes" id="UP000092596"/>
    </source>
</evidence>
<dbReference type="HAMAP" id="MF_00391">
    <property type="entry name" value="Ribosomal_bL34"/>
    <property type="match status" value="1"/>
</dbReference>
<dbReference type="GO" id="GO:0003735">
    <property type="term" value="F:structural constituent of ribosome"/>
    <property type="evidence" value="ECO:0007669"/>
    <property type="project" value="InterPro"/>
</dbReference>
<dbReference type="NCBIfam" id="TIGR01030">
    <property type="entry name" value="rpmH_bact"/>
    <property type="match status" value="1"/>
</dbReference>
<dbReference type="PANTHER" id="PTHR14503">
    <property type="entry name" value="MITOCHONDRIAL RIBOSOMAL PROTEIN 34 FAMILY MEMBER"/>
    <property type="match status" value="1"/>
</dbReference>
<dbReference type="GO" id="GO:1990904">
    <property type="term" value="C:ribonucleoprotein complex"/>
    <property type="evidence" value="ECO:0007669"/>
    <property type="project" value="UniProtKB-KW"/>
</dbReference>
<evidence type="ECO:0000313" key="8">
    <source>
        <dbReference type="EMBL" id="QEU10999.1"/>
    </source>
</evidence>
<evidence type="ECO:0000256" key="2">
    <source>
        <dbReference type="ARBA" id="ARBA00022980"/>
    </source>
</evidence>
<dbReference type="RefSeq" id="WP_016663525.1">
    <property type="nucleotide sequence ID" value="NZ_CP012117.1"/>
</dbReference>
<dbReference type="GO" id="GO:0005840">
    <property type="term" value="C:ribosome"/>
    <property type="evidence" value="ECO:0007669"/>
    <property type="project" value="UniProtKB-KW"/>
</dbReference>
<evidence type="ECO:0000313" key="10">
    <source>
        <dbReference type="Proteomes" id="UP000323865"/>
    </source>
</evidence>
<feature type="region of interest" description="Disordered" evidence="6">
    <location>
        <begin position="1"/>
        <end position="26"/>
    </location>
</feature>
<dbReference type="Gene3D" id="1.10.287.3980">
    <property type="match status" value="1"/>
</dbReference>
<dbReference type="PATRIC" id="fig|1630135.4.peg.2141"/>
<keyword evidence="2 5" id="KW-0689">Ribosomal protein</keyword>
<evidence type="ECO:0000256" key="5">
    <source>
        <dbReference type="HAMAP-Rule" id="MF_00391"/>
    </source>
</evidence>
<comment type="similarity">
    <text evidence="1 5">Belongs to the bacterial ribosomal protein bL34 family.</text>
</comment>